<dbReference type="EMBL" id="BAAANB010000014">
    <property type="protein sequence ID" value="GAA2028642.1"/>
    <property type="molecule type" value="Genomic_DNA"/>
</dbReference>
<reference evidence="2 3" key="1">
    <citation type="journal article" date="2019" name="Int. J. Syst. Evol. Microbiol.">
        <title>The Global Catalogue of Microorganisms (GCM) 10K type strain sequencing project: providing services to taxonomists for standard genome sequencing and annotation.</title>
        <authorList>
            <consortium name="The Broad Institute Genomics Platform"/>
            <consortium name="The Broad Institute Genome Sequencing Center for Infectious Disease"/>
            <person name="Wu L."/>
            <person name="Ma J."/>
        </authorList>
    </citation>
    <scope>NUCLEOTIDE SEQUENCE [LARGE SCALE GENOMIC DNA]</scope>
    <source>
        <strain evidence="2 3">JCM 14283</strain>
    </source>
</reference>
<dbReference type="InterPro" id="IPR027417">
    <property type="entry name" value="P-loop_NTPase"/>
</dbReference>
<dbReference type="GO" id="GO:0005524">
    <property type="term" value="F:ATP binding"/>
    <property type="evidence" value="ECO:0007669"/>
    <property type="project" value="UniProtKB-KW"/>
</dbReference>
<keyword evidence="2" id="KW-0067">ATP-binding</keyword>
<name>A0ABN2U608_9MICO</name>
<proteinExistence type="predicted"/>
<keyword evidence="3" id="KW-1185">Reference proteome</keyword>
<feature type="domain" description="Orc1-like AAA ATPase" evidence="1">
    <location>
        <begin position="21"/>
        <end position="202"/>
    </location>
</feature>
<evidence type="ECO:0000313" key="2">
    <source>
        <dbReference type="EMBL" id="GAA2028642.1"/>
    </source>
</evidence>
<sequence length="396" mass="41898">MLVEARRNPYSPGAGRPPLALVGRDLELSDWDVALDRVMAGLSVQPVALYGLRGVGKTVLQTAMAKSAEGRGWLVAQIEAGAGKTLRVALGEALYGPLSDRARPSAGRRFLRALKTALSFKASYDSTGAWSFGLDLADAPGGGADSGVLETDLDKLVKDLSEGLGEEGVGVAVLVDEAQDLTTGELVALCAIAHRASQQGWPFLLCLAGLPSLPRDVAEAKSYAERLFVFYPITALPRAIAGEALTVPAERAGVAWEPAGVALLVDEARGYPYFLQQYGQDTWNSALGDDVITVHDARVGAALGRAALDNGFFRARWDRATRSEQAYLRAMAVDGEAGSSSGEVARRLNRKPTSLGPTRAGLIAKGLLYAPEHGRIAFTVPGMADFITRQPDPDIA</sequence>
<gene>
    <name evidence="2" type="ORF">GCM10009740_17840</name>
</gene>
<protein>
    <submittedName>
        <fullName evidence="2">ATP-binding protein</fullName>
    </submittedName>
</protein>
<evidence type="ECO:0000313" key="3">
    <source>
        <dbReference type="Proteomes" id="UP001501285"/>
    </source>
</evidence>
<dbReference type="InterPro" id="IPR041664">
    <property type="entry name" value="AAA_16"/>
</dbReference>
<dbReference type="RefSeq" id="WP_343990265.1">
    <property type="nucleotide sequence ID" value="NZ_BAAANB010000014.1"/>
</dbReference>
<dbReference type="Gene3D" id="3.40.50.300">
    <property type="entry name" value="P-loop containing nucleotide triphosphate hydrolases"/>
    <property type="match status" value="1"/>
</dbReference>
<dbReference type="Proteomes" id="UP001501285">
    <property type="component" value="Unassembled WGS sequence"/>
</dbReference>
<accession>A0ABN2U608</accession>
<dbReference type="SUPFAM" id="SSF52540">
    <property type="entry name" value="P-loop containing nucleoside triphosphate hydrolases"/>
    <property type="match status" value="1"/>
</dbReference>
<keyword evidence="2" id="KW-0547">Nucleotide-binding</keyword>
<organism evidence="2 3">
    <name type="scientific">Terrabacter terrae</name>
    <dbReference type="NCBI Taxonomy" id="318434"/>
    <lineage>
        <taxon>Bacteria</taxon>
        <taxon>Bacillati</taxon>
        <taxon>Actinomycetota</taxon>
        <taxon>Actinomycetes</taxon>
        <taxon>Micrococcales</taxon>
        <taxon>Intrasporangiaceae</taxon>
        <taxon>Terrabacter</taxon>
    </lineage>
</organism>
<comment type="caution">
    <text evidence="2">The sequence shown here is derived from an EMBL/GenBank/DDBJ whole genome shotgun (WGS) entry which is preliminary data.</text>
</comment>
<dbReference type="Pfam" id="PF13191">
    <property type="entry name" value="AAA_16"/>
    <property type="match status" value="1"/>
</dbReference>
<evidence type="ECO:0000259" key="1">
    <source>
        <dbReference type="Pfam" id="PF13191"/>
    </source>
</evidence>